<keyword evidence="2" id="KW-1185">Reference proteome</keyword>
<protein>
    <submittedName>
        <fullName evidence="1">Uncharacterized protein</fullName>
    </submittedName>
</protein>
<proteinExistence type="predicted"/>
<sequence length="132" mass="14957">MNNVSKALSLLACFQDVGNMICLLACNITRKHHLQIVLWMKVECIWPCLIPEVVLFAGYQFGFVYDWTILKHPQLTGSSRQRLCSGKAALNSGASVERTNKLSETIDIEIDLAYLCFLSNKLSFTFSFYNLI</sequence>
<dbReference type="Proteomes" id="UP000322667">
    <property type="component" value="Chromosome D12"/>
</dbReference>
<gene>
    <name evidence="1" type="ORF">ES332_D12G213200v1</name>
</gene>
<dbReference type="AlphaFoldDB" id="A0A5D2IDE9"/>
<name>A0A5D2IDE9_GOSTO</name>
<evidence type="ECO:0000313" key="1">
    <source>
        <dbReference type="EMBL" id="TYH39956.1"/>
    </source>
</evidence>
<evidence type="ECO:0000313" key="2">
    <source>
        <dbReference type="Proteomes" id="UP000322667"/>
    </source>
</evidence>
<dbReference type="EMBL" id="CM017634">
    <property type="protein sequence ID" value="TYH39956.1"/>
    <property type="molecule type" value="Genomic_DNA"/>
</dbReference>
<organism evidence="1 2">
    <name type="scientific">Gossypium tomentosum</name>
    <name type="common">Hawaiian cotton</name>
    <name type="synonym">Gossypium sandvicense</name>
    <dbReference type="NCBI Taxonomy" id="34277"/>
    <lineage>
        <taxon>Eukaryota</taxon>
        <taxon>Viridiplantae</taxon>
        <taxon>Streptophyta</taxon>
        <taxon>Embryophyta</taxon>
        <taxon>Tracheophyta</taxon>
        <taxon>Spermatophyta</taxon>
        <taxon>Magnoliopsida</taxon>
        <taxon>eudicotyledons</taxon>
        <taxon>Gunneridae</taxon>
        <taxon>Pentapetalae</taxon>
        <taxon>rosids</taxon>
        <taxon>malvids</taxon>
        <taxon>Malvales</taxon>
        <taxon>Malvaceae</taxon>
        <taxon>Malvoideae</taxon>
        <taxon>Gossypium</taxon>
    </lineage>
</organism>
<reference evidence="1 2" key="1">
    <citation type="submission" date="2019-07" db="EMBL/GenBank/DDBJ databases">
        <title>WGS assembly of Gossypium tomentosum.</title>
        <authorList>
            <person name="Chen Z.J."/>
            <person name="Sreedasyam A."/>
            <person name="Ando A."/>
            <person name="Song Q."/>
            <person name="De L."/>
            <person name="Hulse-Kemp A."/>
            <person name="Ding M."/>
            <person name="Ye W."/>
            <person name="Kirkbride R."/>
            <person name="Jenkins J."/>
            <person name="Plott C."/>
            <person name="Lovell J."/>
            <person name="Lin Y.-M."/>
            <person name="Vaughn R."/>
            <person name="Liu B."/>
            <person name="Li W."/>
            <person name="Simpson S."/>
            <person name="Scheffler B."/>
            <person name="Saski C."/>
            <person name="Grover C."/>
            <person name="Hu G."/>
            <person name="Conover J."/>
            <person name="Carlson J."/>
            <person name="Shu S."/>
            <person name="Boston L."/>
            <person name="Williams M."/>
            <person name="Peterson D."/>
            <person name="Mcgee K."/>
            <person name="Jones D."/>
            <person name="Wendel J."/>
            <person name="Stelly D."/>
            <person name="Grimwood J."/>
            <person name="Schmutz J."/>
        </authorList>
    </citation>
    <scope>NUCLEOTIDE SEQUENCE [LARGE SCALE GENOMIC DNA]</scope>
    <source>
        <strain evidence="1">7179.01</strain>
    </source>
</reference>
<accession>A0A5D2IDE9</accession>